<dbReference type="InterPro" id="IPR043816">
    <property type="entry name" value="DUF5798"/>
</dbReference>
<organism evidence="2 3">
    <name type="scientific">Halarchaeum nitratireducens</name>
    <dbReference type="NCBI Taxonomy" id="489913"/>
    <lineage>
        <taxon>Archaea</taxon>
        <taxon>Methanobacteriati</taxon>
        <taxon>Methanobacteriota</taxon>
        <taxon>Stenosarchaea group</taxon>
        <taxon>Halobacteria</taxon>
        <taxon>Halobacteriales</taxon>
        <taxon>Halobacteriaceae</taxon>
    </lineage>
</organism>
<gene>
    <name evidence="2" type="ORF">GCM10009021_19850</name>
</gene>
<keyword evidence="1" id="KW-0175">Coiled coil</keyword>
<sequence length="91" mass="9809">MGLTSTANTVSKLSDLAEKLYKRVEAIRKRVEGMSETVGDTNERVERLEGELAEQRALVEALAAESGVDVEATLEELDDPGADVETDDAEA</sequence>
<comment type="caution">
    <text evidence="2">The sequence shown here is derived from an EMBL/GenBank/DDBJ whole genome shotgun (WGS) entry which is preliminary data.</text>
</comment>
<dbReference type="Proteomes" id="UP000608850">
    <property type="component" value="Unassembled WGS sequence"/>
</dbReference>
<dbReference type="OrthoDB" id="204612at2157"/>
<dbReference type="EMBL" id="BMOQ01000005">
    <property type="protein sequence ID" value="GGN18803.1"/>
    <property type="molecule type" value="Genomic_DNA"/>
</dbReference>
<dbReference type="Pfam" id="PF19111">
    <property type="entry name" value="DUF5798"/>
    <property type="match status" value="1"/>
</dbReference>
<protein>
    <submittedName>
        <fullName evidence="2">Uncharacterized protein</fullName>
    </submittedName>
</protein>
<keyword evidence="3" id="KW-1185">Reference proteome</keyword>
<evidence type="ECO:0000313" key="3">
    <source>
        <dbReference type="Proteomes" id="UP000608850"/>
    </source>
</evidence>
<dbReference type="RefSeq" id="WP_188878720.1">
    <property type="nucleotide sequence ID" value="NZ_BMOQ01000005.1"/>
</dbReference>
<feature type="coiled-coil region" evidence="1">
    <location>
        <begin position="31"/>
        <end position="65"/>
    </location>
</feature>
<dbReference type="AlphaFoldDB" id="A0A830GDG0"/>
<accession>A0A830GDG0</accession>
<proteinExistence type="predicted"/>
<evidence type="ECO:0000256" key="1">
    <source>
        <dbReference type="SAM" id="Coils"/>
    </source>
</evidence>
<name>A0A830GDG0_9EURY</name>
<reference evidence="2 3" key="1">
    <citation type="journal article" date="2019" name="Int. J. Syst. Evol. Microbiol.">
        <title>The Global Catalogue of Microorganisms (GCM) 10K type strain sequencing project: providing services to taxonomists for standard genome sequencing and annotation.</title>
        <authorList>
            <consortium name="The Broad Institute Genomics Platform"/>
            <consortium name="The Broad Institute Genome Sequencing Center for Infectious Disease"/>
            <person name="Wu L."/>
            <person name="Ma J."/>
        </authorList>
    </citation>
    <scope>NUCLEOTIDE SEQUENCE [LARGE SCALE GENOMIC DNA]</scope>
    <source>
        <strain evidence="2 3">JCM 16331</strain>
    </source>
</reference>
<evidence type="ECO:0000313" key="2">
    <source>
        <dbReference type="EMBL" id="GGN18803.1"/>
    </source>
</evidence>